<organism evidence="10 11">
    <name type="scientific">Dillenia turbinata</name>
    <dbReference type="NCBI Taxonomy" id="194707"/>
    <lineage>
        <taxon>Eukaryota</taxon>
        <taxon>Viridiplantae</taxon>
        <taxon>Streptophyta</taxon>
        <taxon>Embryophyta</taxon>
        <taxon>Tracheophyta</taxon>
        <taxon>Spermatophyta</taxon>
        <taxon>Magnoliopsida</taxon>
        <taxon>eudicotyledons</taxon>
        <taxon>Gunneridae</taxon>
        <taxon>Pentapetalae</taxon>
        <taxon>Dilleniales</taxon>
        <taxon>Dilleniaceae</taxon>
        <taxon>Dillenia</taxon>
    </lineage>
</organism>
<dbReference type="FunFam" id="3.80.10.10:FF:000400">
    <property type="entry name" value="Nuclear pore complex protein NUP107"/>
    <property type="match status" value="1"/>
</dbReference>
<keyword evidence="3" id="KW-0812">Transmembrane</keyword>
<keyword evidence="4 8" id="KW-0732">Signal</keyword>
<dbReference type="SUPFAM" id="SSF52058">
    <property type="entry name" value="L domain-like"/>
    <property type="match status" value="1"/>
</dbReference>
<protein>
    <submittedName>
        <fullName evidence="10">Leucine-rich repeat</fullName>
    </submittedName>
</protein>
<evidence type="ECO:0000256" key="2">
    <source>
        <dbReference type="ARBA" id="ARBA00022614"/>
    </source>
</evidence>
<dbReference type="PROSITE" id="PS51450">
    <property type="entry name" value="LRR"/>
    <property type="match status" value="1"/>
</dbReference>
<feature type="signal peptide" evidence="8">
    <location>
        <begin position="1"/>
        <end position="23"/>
    </location>
</feature>
<dbReference type="EMBL" id="JBAMMX010000021">
    <property type="protein sequence ID" value="KAK6919820.1"/>
    <property type="molecule type" value="Genomic_DNA"/>
</dbReference>
<dbReference type="InterPro" id="IPR053213">
    <property type="entry name" value="RLP29"/>
</dbReference>
<dbReference type="Pfam" id="PF08263">
    <property type="entry name" value="LRRNT_2"/>
    <property type="match status" value="1"/>
</dbReference>
<evidence type="ECO:0000256" key="8">
    <source>
        <dbReference type="SAM" id="SignalP"/>
    </source>
</evidence>
<dbReference type="Pfam" id="PF13855">
    <property type="entry name" value="LRR_8"/>
    <property type="match status" value="1"/>
</dbReference>
<name>A0AAN8UQH9_9MAGN</name>
<comment type="subcellular location">
    <subcellularLocation>
        <location evidence="1">Membrane</location>
    </subcellularLocation>
</comment>
<dbReference type="PANTHER" id="PTHR48009:SF1">
    <property type="entry name" value="LEUCINE-RICH REPEAT (LRR) FAMILY PROTEIN"/>
    <property type="match status" value="1"/>
</dbReference>
<dbReference type="PANTHER" id="PTHR48009">
    <property type="entry name" value="LEUCINE-RICH REPEAT (LRR) FAMILY PROTEIN"/>
    <property type="match status" value="1"/>
</dbReference>
<sequence length="412" mass="44638">MDRPLSLLFLLLFILHLSRRSHQQPINPIDKAALLAIRRTLDDIPGSNFFSTWDFTAPDPCSSFSGLTCFPDPSSSALRVTALQFGTGLSDSPGLLGSLSPRLSNLTQLAQLVLFPGIVTGPIPPELGQLKNLRVISLTNNRLTGPIPQSLASLPNLHTLDLSHNQLTGSIPAQLTELPQIKVLILASNRLTGELPSRWTQLLHLDLKMNDFAGRIPSNLPSSLRYLSLSENQMWGPLKGLEKLSELVFLDISMNSFNGTIPSSLFRPSLNSMLLQRNNLFGAIPPRTADQSYGPGSVIDLSHNFLTGQLPPTLAGAESLFLNNNRLIAKVPQEYVKSVCSGATKTLYLQHNYITEFPMEKGAKLPDSVSLCLSYNCMVPPVGLSGCPASAGGQLCRPAFQCAVFNNGTTIA</sequence>
<evidence type="ECO:0000256" key="7">
    <source>
        <dbReference type="ARBA" id="ARBA00023136"/>
    </source>
</evidence>
<dbReference type="InterPro" id="IPR032675">
    <property type="entry name" value="LRR_dom_sf"/>
</dbReference>
<evidence type="ECO:0000256" key="6">
    <source>
        <dbReference type="ARBA" id="ARBA00022989"/>
    </source>
</evidence>
<dbReference type="InterPro" id="IPR001611">
    <property type="entry name" value="Leu-rich_rpt"/>
</dbReference>
<dbReference type="SMART" id="SM00369">
    <property type="entry name" value="LRR_TYP"/>
    <property type="match status" value="3"/>
</dbReference>
<feature type="domain" description="Leucine-rich repeat-containing N-terminal plant-type" evidence="9">
    <location>
        <begin position="30"/>
        <end position="69"/>
    </location>
</feature>
<evidence type="ECO:0000313" key="11">
    <source>
        <dbReference type="Proteomes" id="UP001370490"/>
    </source>
</evidence>
<evidence type="ECO:0000259" key="9">
    <source>
        <dbReference type="Pfam" id="PF08263"/>
    </source>
</evidence>
<dbReference type="GO" id="GO:0016020">
    <property type="term" value="C:membrane"/>
    <property type="evidence" value="ECO:0007669"/>
    <property type="project" value="UniProtKB-SubCell"/>
</dbReference>
<comment type="caution">
    <text evidence="10">The sequence shown here is derived from an EMBL/GenBank/DDBJ whole genome shotgun (WGS) entry which is preliminary data.</text>
</comment>
<reference evidence="10 11" key="1">
    <citation type="submission" date="2023-12" db="EMBL/GenBank/DDBJ databases">
        <title>A high-quality genome assembly for Dillenia turbinata (Dilleniales).</title>
        <authorList>
            <person name="Chanderbali A."/>
        </authorList>
    </citation>
    <scope>NUCLEOTIDE SEQUENCE [LARGE SCALE GENOMIC DNA]</scope>
    <source>
        <strain evidence="10">LSX21</strain>
        <tissue evidence="10">Leaf</tissue>
    </source>
</reference>
<dbReference type="Proteomes" id="UP001370490">
    <property type="component" value="Unassembled WGS sequence"/>
</dbReference>
<accession>A0AAN8UQH9</accession>
<evidence type="ECO:0000256" key="5">
    <source>
        <dbReference type="ARBA" id="ARBA00022737"/>
    </source>
</evidence>
<keyword evidence="5" id="KW-0677">Repeat</keyword>
<proteinExistence type="predicted"/>
<dbReference type="Gene3D" id="3.80.10.10">
    <property type="entry name" value="Ribonuclease Inhibitor"/>
    <property type="match status" value="3"/>
</dbReference>
<evidence type="ECO:0000256" key="1">
    <source>
        <dbReference type="ARBA" id="ARBA00004370"/>
    </source>
</evidence>
<evidence type="ECO:0000313" key="10">
    <source>
        <dbReference type="EMBL" id="KAK6919820.1"/>
    </source>
</evidence>
<keyword evidence="7" id="KW-0472">Membrane</keyword>
<feature type="chain" id="PRO_5042968290" evidence="8">
    <location>
        <begin position="24"/>
        <end position="412"/>
    </location>
</feature>
<keyword evidence="11" id="KW-1185">Reference proteome</keyword>
<dbReference type="InterPro" id="IPR013210">
    <property type="entry name" value="LRR_N_plant-typ"/>
</dbReference>
<dbReference type="Pfam" id="PF00560">
    <property type="entry name" value="LRR_1"/>
    <property type="match status" value="2"/>
</dbReference>
<dbReference type="AlphaFoldDB" id="A0AAN8UQH9"/>
<keyword evidence="6" id="KW-1133">Transmembrane helix</keyword>
<dbReference type="InterPro" id="IPR003591">
    <property type="entry name" value="Leu-rich_rpt_typical-subtyp"/>
</dbReference>
<gene>
    <name evidence="10" type="ORF">RJ641_015724</name>
</gene>
<evidence type="ECO:0000256" key="4">
    <source>
        <dbReference type="ARBA" id="ARBA00022729"/>
    </source>
</evidence>
<keyword evidence="2" id="KW-0433">Leucine-rich repeat</keyword>
<evidence type="ECO:0000256" key="3">
    <source>
        <dbReference type="ARBA" id="ARBA00022692"/>
    </source>
</evidence>